<dbReference type="PANTHER" id="PTHR21497:SF24">
    <property type="entry name" value="E3 UBIQUITIN-PROTEIN LIGASE UBR1"/>
    <property type="match status" value="1"/>
</dbReference>
<reference evidence="14" key="1">
    <citation type="journal article" date="2013" name="Proc. Natl. Acad. Sci. U.S.A.">
        <title>Genome structure and metabolic features in the red seaweed Chondrus crispus shed light on evolution of the Archaeplastida.</title>
        <authorList>
            <person name="Collen J."/>
            <person name="Porcel B."/>
            <person name="Carre W."/>
            <person name="Ball S.G."/>
            <person name="Chaparro C."/>
            <person name="Tonon T."/>
            <person name="Barbeyron T."/>
            <person name="Michel G."/>
            <person name="Noel B."/>
            <person name="Valentin K."/>
            <person name="Elias M."/>
            <person name="Artiguenave F."/>
            <person name="Arun A."/>
            <person name="Aury J.M."/>
            <person name="Barbosa-Neto J.F."/>
            <person name="Bothwell J.H."/>
            <person name="Bouget F.Y."/>
            <person name="Brillet L."/>
            <person name="Cabello-Hurtado F."/>
            <person name="Capella-Gutierrez S."/>
            <person name="Charrier B."/>
            <person name="Cladiere L."/>
            <person name="Cock J.M."/>
            <person name="Coelho S.M."/>
            <person name="Colleoni C."/>
            <person name="Czjzek M."/>
            <person name="Da Silva C."/>
            <person name="Delage L."/>
            <person name="Denoeud F."/>
            <person name="Deschamps P."/>
            <person name="Dittami S.M."/>
            <person name="Gabaldon T."/>
            <person name="Gachon C.M."/>
            <person name="Groisillier A."/>
            <person name="Herve C."/>
            <person name="Jabbari K."/>
            <person name="Katinka M."/>
            <person name="Kloareg B."/>
            <person name="Kowalczyk N."/>
            <person name="Labadie K."/>
            <person name="Leblanc C."/>
            <person name="Lopez P.J."/>
            <person name="McLachlan D.H."/>
            <person name="Meslet-Cladiere L."/>
            <person name="Moustafa A."/>
            <person name="Nehr Z."/>
            <person name="Nyvall Collen P."/>
            <person name="Panaud O."/>
            <person name="Partensky F."/>
            <person name="Poulain J."/>
            <person name="Rensing S.A."/>
            <person name="Rousvoal S."/>
            <person name="Samson G."/>
            <person name="Symeonidi A."/>
            <person name="Weissenbach J."/>
            <person name="Zambounis A."/>
            <person name="Wincker P."/>
            <person name="Boyen C."/>
        </authorList>
    </citation>
    <scope>NUCLEOTIDE SEQUENCE [LARGE SCALE GENOMIC DNA]</scope>
    <source>
        <strain evidence="14">cv. Stackhouse</strain>
    </source>
</reference>
<evidence type="ECO:0000256" key="1">
    <source>
        <dbReference type="ARBA" id="ARBA00000900"/>
    </source>
</evidence>
<evidence type="ECO:0000313" key="14">
    <source>
        <dbReference type="Proteomes" id="UP000012073"/>
    </source>
</evidence>
<feature type="compositionally biased region" description="Low complexity" evidence="11">
    <location>
        <begin position="426"/>
        <end position="441"/>
    </location>
</feature>
<dbReference type="EMBL" id="HG001658">
    <property type="protein sequence ID" value="CDF33811.1"/>
    <property type="molecule type" value="Genomic_DNA"/>
</dbReference>
<dbReference type="RefSeq" id="XP_005713630.1">
    <property type="nucleotide sequence ID" value="XM_005713573.1"/>
</dbReference>
<accession>R7Q8U2</accession>
<dbReference type="GO" id="GO:0071596">
    <property type="term" value="P:ubiquitin-dependent protein catabolic process via the N-end rule pathway"/>
    <property type="evidence" value="ECO:0007669"/>
    <property type="project" value="UniProtKB-UniRule"/>
</dbReference>
<dbReference type="Proteomes" id="UP000012073">
    <property type="component" value="Unassembled WGS sequence"/>
</dbReference>
<dbReference type="PhylomeDB" id="R7Q8U2"/>
<dbReference type="InterPro" id="IPR039164">
    <property type="entry name" value="UBR1-like"/>
</dbReference>
<comment type="similarity">
    <text evidence="8 10">Belongs to the E3 ubiquitin-protein ligase UBR1-like family.</text>
</comment>
<dbReference type="PROSITE" id="PS51157">
    <property type="entry name" value="ZF_UBR"/>
    <property type="match status" value="1"/>
</dbReference>
<evidence type="ECO:0000256" key="3">
    <source>
        <dbReference type="ARBA" id="ARBA00022679"/>
    </source>
</evidence>
<keyword evidence="14" id="KW-1185">Reference proteome</keyword>
<feature type="region of interest" description="Disordered" evidence="11">
    <location>
        <begin position="387"/>
        <end position="475"/>
    </location>
</feature>
<evidence type="ECO:0000256" key="6">
    <source>
        <dbReference type="ARBA" id="ARBA00022786"/>
    </source>
</evidence>
<feature type="region of interest" description="Disordered" evidence="11">
    <location>
        <begin position="1642"/>
        <end position="1665"/>
    </location>
</feature>
<organism evidence="13 14">
    <name type="scientific">Chondrus crispus</name>
    <name type="common">Carrageen Irish moss</name>
    <name type="synonym">Polymorpha crispa</name>
    <dbReference type="NCBI Taxonomy" id="2769"/>
    <lineage>
        <taxon>Eukaryota</taxon>
        <taxon>Rhodophyta</taxon>
        <taxon>Florideophyceae</taxon>
        <taxon>Rhodymeniophycidae</taxon>
        <taxon>Gigartinales</taxon>
        <taxon>Gigartinaceae</taxon>
        <taxon>Chondrus</taxon>
    </lineage>
</organism>
<dbReference type="CDD" id="cd16482">
    <property type="entry name" value="RING-H2_UBR1-like"/>
    <property type="match status" value="1"/>
</dbReference>
<evidence type="ECO:0000256" key="9">
    <source>
        <dbReference type="PROSITE-ProRule" id="PRU00508"/>
    </source>
</evidence>
<protein>
    <recommendedName>
        <fullName evidence="10">E3 ubiquitin-protein ligase</fullName>
        <ecNumber evidence="10">2.3.2.27</ecNumber>
    </recommendedName>
</protein>
<evidence type="ECO:0000256" key="11">
    <source>
        <dbReference type="SAM" id="MobiDB-lite"/>
    </source>
</evidence>
<feature type="region of interest" description="Disordered" evidence="11">
    <location>
        <begin position="591"/>
        <end position="625"/>
    </location>
</feature>
<evidence type="ECO:0000313" key="13">
    <source>
        <dbReference type="EMBL" id="CDF33811.1"/>
    </source>
</evidence>
<feature type="region of interest" description="Disordered" evidence="11">
    <location>
        <begin position="1468"/>
        <end position="1504"/>
    </location>
</feature>
<dbReference type="GO" id="GO:0008270">
    <property type="term" value="F:zinc ion binding"/>
    <property type="evidence" value="ECO:0007669"/>
    <property type="project" value="UniProtKB-UniRule"/>
</dbReference>
<dbReference type="InterPro" id="IPR003126">
    <property type="entry name" value="Znf_UBR"/>
</dbReference>
<comment type="pathway">
    <text evidence="2 10">Protein modification; protein ubiquitination.</text>
</comment>
<keyword evidence="6 10" id="KW-0833">Ubl conjugation pathway</keyword>
<evidence type="ECO:0000256" key="7">
    <source>
        <dbReference type="ARBA" id="ARBA00022833"/>
    </source>
</evidence>
<dbReference type="EC" id="2.3.2.27" evidence="10"/>
<feature type="compositionally biased region" description="Basic residues" evidence="11">
    <location>
        <begin position="608"/>
        <end position="620"/>
    </location>
</feature>
<feature type="region of interest" description="Disordered" evidence="11">
    <location>
        <begin position="944"/>
        <end position="965"/>
    </location>
</feature>
<evidence type="ECO:0000259" key="12">
    <source>
        <dbReference type="PROSITE" id="PS51157"/>
    </source>
</evidence>
<gene>
    <name evidence="13" type="ORF">CHC_T00002417001</name>
</gene>
<feature type="region of interest" description="Disordered" evidence="11">
    <location>
        <begin position="1370"/>
        <end position="1407"/>
    </location>
</feature>
<sequence>MLSFALVPTARPTPGFPTLRQAAGSASKTGVCGKVWKQGELAYKCKTCERDPTCVVCVQCFKLADHAGHNYAMICTEGGCCDCGDVQAWRPTGFCSVHSGASAEDDDPSEGMPPRLKTNLLELVGAVTNRILTYCAHLRIGKGNKKTQIQFVCVLLSWLTEVVSCGDGIRRTVGLYLTSTPAQIPGDGPRLAEELGLDLESKPHGFSWLAWMLALDGIDNMPEPIQEKLHEMYFQLITDLVFKRAFLEMFVDNYERYLHAQVVRRRKNYSTGSDNEKQPGTDIVANFTVQLFTVPALVPVMIRQGGLLDILIDMLGTLFETCASPVAVYGEKVPFEESSFANEYQLQLHRQKQMSEPVASSSTTPHQTTRRKQHCLPLPFATRDIRHKKVFRRARTRSRSDQLLHVPRVTPPTERIQEMTEDADSDSIAPSPASVAGASSHSRAEQTEAQNSSTDEPRHTTVLPVTGNARADDGHESPHVFIAMEIQEDDVEISRDPDTEDAVLVYIGEGAVGLGEDTDGDAEVGETIDVPRRIDAILNFEAAEGGATFTERSRKKFYRMINEPHVKEQLTVLEEGMRFTVPKNARLGISASTGTVDSSHTPSSTPHVTRRSSTARRRLPARPTRPSPYLAAVREARRMADDAVRGTGALAHPMRLDWPFKQEKVMDWVKWRVKYDLKYILTHRAVAFHLMHHRRDLFRKFVRVLSMAQGMHPSPRRFGDHIPLEHNNWRKPFTVEIELVYHYVELLSEAFCGSHTSQPPSSCTVPQTAQDVDLVSSRLQCISVVRSCLDEWIERENALEARSTYSGESFSISHSISVHLPLHRLLSFMVFHALRLDGTSLRAALSGGVGEASVDDARRLLKHPLRVQAFLAQERAGMWRRNGFAVTGQSTWYQSTHFSEWFMDLDLFIQQCCAAITGPDIYTQDLLEAFRIADFSKAIDIPEISTQEETSQATDTRNPSQVPTRVHTLVSSRSLESPRKRAATIGRSAKQLGLYALAPRTHDGTSRFPEDAVRGTGNTLSELAGFLPTILEDVLSHLVRIMSERSRCGLGEADFLRRKLVHQLCSGPKSHSELYKACSFRISMELDSDEDSADSDTNRDKAYSLVESILPQIADYIQPRGLEQGKYTLKESIWDEFDPFCPHMSLTEKHAAELRYATACGRQNRGRQVIPTDNVHERAIFPQLRDILAFSLATTRNSGLVTELLTKVLPRNGGSCYLEGCLPAALDLVCAAAEMPSTGRERFQGGHWLYACTDDNYLKNSALSAICDMYSLSQDANSKLFAEYLPVLMRILGRIRETKNGVIQRFLGHALNTAFDANNSSDFLANRKAPSDQERENRRLTLGKRKEKQAAVLAQMRRAQARFAEHIGANVSETETPSSALRPGNSTQSARDHHMLPGEDVSLAPTDRLDSGNRGLLEETEDVQLPECALCHETGRGDGTRLMGLIGFHQTTRLPAIALSQCNSGTQFDEKVRGDNLEEASKDSVHRQREEGENTGDVDMDTTSSERYSSLQGSELRQSFFLSPEMLRHGVESCENLHISFCGHSIHIPCFDRYFNILTQSRARHSLYEGANVLDLDKLEFLCPVCRRLANMVLPIMNDVSEKGQATMSRSTRSSNSPLPFDEWVELCDLEIQNGLSREGSALQSRLRTNDENGEDEGQGIEHQKGEIASKVHALRLSIINSGKAVLQKFGLQSFRSASAYGRTAAGDMDKDIPSSRSYAKLPSAAIATVACAEIAVRGGCWYDSASGLARRSLRIAIMEARAQISLEPEARRQGLRLLWEAARSPEASKSLDPFATFAFMFLLWGDDLKLHEARNLVRVGFNLVCKQGLNCEGMTDIVQVAVNLKILLYLRRACMMVSSFFALSSIGLIETYRNSNGSICEDKVRPEIQHLLSHFGIPTPPEMSKRVPVNDFIEVNRIPLPLCFRQERVGLIKLPQLFQSLLEDLDGRRCASCKAKPKYPALCLVCGDLFCADKSQSSQHWLEAHPKICGAGIGVFLVLKVTKVQIIRNKRASLWGSPYLDAHGEEDVDLGRGKPLFLNEERYSTLQCMWLTHGFDQDSRILSTTIPVHRVHRELEISTLLL</sequence>
<dbReference type="SMART" id="SM00396">
    <property type="entry name" value="ZnF_UBR1"/>
    <property type="match status" value="1"/>
</dbReference>
<dbReference type="GeneID" id="17321354"/>
<feature type="zinc finger region" description="UBR-type" evidence="9">
    <location>
        <begin position="30"/>
        <end position="100"/>
    </location>
</feature>
<feature type="domain" description="UBR-type" evidence="12">
    <location>
        <begin position="30"/>
        <end position="100"/>
    </location>
</feature>
<dbReference type="GO" id="GO:0000151">
    <property type="term" value="C:ubiquitin ligase complex"/>
    <property type="evidence" value="ECO:0007669"/>
    <property type="project" value="TreeGrafter"/>
</dbReference>
<dbReference type="Pfam" id="PF18995">
    <property type="entry name" value="PRT6_C"/>
    <property type="match status" value="1"/>
</dbReference>
<evidence type="ECO:0000256" key="5">
    <source>
        <dbReference type="ARBA" id="ARBA00022771"/>
    </source>
</evidence>
<dbReference type="UniPathway" id="UPA00143"/>
<dbReference type="GO" id="GO:0005737">
    <property type="term" value="C:cytoplasm"/>
    <property type="evidence" value="ECO:0007669"/>
    <property type="project" value="TreeGrafter"/>
</dbReference>
<feature type="compositionally biased region" description="Low complexity" evidence="11">
    <location>
        <begin position="595"/>
        <end position="607"/>
    </location>
</feature>
<comment type="catalytic activity">
    <reaction evidence="1 10">
        <text>S-ubiquitinyl-[E2 ubiquitin-conjugating enzyme]-L-cysteine + [acceptor protein]-L-lysine = [E2 ubiquitin-conjugating enzyme]-L-cysteine + N(6)-ubiquitinyl-[acceptor protein]-L-lysine.</text>
        <dbReference type="EC" id="2.3.2.27"/>
    </reaction>
</comment>
<keyword evidence="4 10" id="KW-0479">Metal-binding</keyword>
<keyword evidence="5 10" id="KW-0863">Zinc-finger</keyword>
<dbReference type="InterPro" id="IPR044046">
    <property type="entry name" value="E3_ligase_UBR-like_C"/>
</dbReference>
<dbReference type="PANTHER" id="PTHR21497">
    <property type="entry name" value="UBIQUITIN LIGASE E3 ALPHA-RELATED"/>
    <property type="match status" value="1"/>
</dbReference>
<evidence type="ECO:0000256" key="4">
    <source>
        <dbReference type="ARBA" id="ARBA00022723"/>
    </source>
</evidence>
<feature type="compositionally biased region" description="Basic and acidic residues" evidence="11">
    <location>
        <begin position="1468"/>
        <end position="1492"/>
    </location>
</feature>
<dbReference type="CDD" id="cd19673">
    <property type="entry name" value="UBR-box_UBR3"/>
    <property type="match status" value="1"/>
</dbReference>
<proteinExistence type="inferred from homology"/>
<feature type="compositionally biased region" description="Basic residues" evidence="11">
    <location>
        <begin position="387"/>
        <end position="397"/>
    </location>
</feature>
<dbReference type="GO" id="GO:0016567">
    <property type="term" value="P:protein ubiquitination"/>
    <property type="evidence" value="ECO:0007669"/>
    <property type="project" value="UniProtKB-UniRule"/>
</dbReference>
<evidence type="ECO:0000256" key="2">
    <source>
        <dbReference type="ARBA" id="ARBA00004906"/>
    </source>
</evidence>
<dbReference type="Pfam" id="PF22960">
    <property type="entry name" value="WHD_UBR1"/>
    <property type="match status" value="1"/>
</dbReference>
<dbReference type="OrthoDB" id="2430at2759"/>
<dbReference type="OMA" id="ELAYKCK"/>
<feature type="compositionally biased region" description="Polar residues" evidence="11">
    <location>
        <begin position="1371"/>
        <end position="1389"/>
    </location>
</feature>
<evidence type="ECO:0000256" key="10">
    <source>
        <dbReference type="RuleBase" id="RU366018"/>
    </source>
</evidence>
<feature type="compositionally biased region" description="Polar residues" evidence="11">
    <location>
        <begin position="358"/>
        <end position="367"/>
    </location>
</feature>
<dbReference type="Gramene" id="CDF33811">
    <property type="protein sequence ID" value="CDF33811"/>
    <property type="gene ID" value="CHC_T00002417001"/>
</dbReference>
<evidence type="ECO:0000256" key="8">
    <source>
        <dbReference type="ARBA" id="ARBA00046341"/>
    </source>
</evidence>
<dbReference type="STRING" id="2769.R7Q8U2"/>
<dbReference type="FunFam" id="2.10.110.30:FF:000002">
    <property type="entry name" value="Putative e3 ubiquitin-protein ligase ubr3"/>
    <property type="match status" value="1"/>
</dbReference>
<dbReference type="InterPro" id="IPR055194">
    <property type="entry name" value="UBR1-like_WH"/>
</dbReference>
<dbReference type="Pfam" id="PF02207">
    <property type="entry name" value="zf-UBR"/>
    <property type="match status" value="1"/>
</dbReference>
<name>R7Q8U2_CHOCR</name>
<dbReference type="Gene3D" id="2.10.110.30">
    <property type="match status" value="1"/>
</dbReference>
<dbReference type="GO" id="GO:0061630">
    <property type="term" value="F:ubiquitin protein ligase activity"/>
    <property type="evidence" value="ECO:0007669"/>
    <property type="project" value="UniProtKB-UniRule"/>
</dbReference>
<comment type="function">
    <text evidence="10">Ubiquitin ligase protein which is a component of the N-end rule pathway. Recognizes and binds to proteins bearing specific N-terminal residues that are destabilizing according to the N-end rule, leading to their ubiquitination and subsequent degradation.</text>
</comment>
<dbReference type="KEGG" id="ccp:CHC_T00002417001"/>
<keyword evidence="3 10" id="KW-0808">Transferase</keyword>
<keyword evidence="7 10" id="KW-0862">Zinc</keyword>
<feature type="region of interest" description="Disordered" evidence="11">
    <location>
        <begin position="351"/>
        <end position="372"/>
    </location>
</feature>